<dbReference type="Proteomes" id="UP000262969">
    <property type="component" value="Unassembled WGS sequence"/>
</dbReference>
<gene>
    <name evidence="2" type="ORF">DHW61_14695</name>
</gene>
<name>A0A3D2X944_9FIRM</name>
<dbReference type="InterPro" id="IPR007329">
    <property type="entry name" value="FMN-bd"/>
</dbReference>
<evidence type="ECO:0000259" key="1">
    <source>
        <dbReference type="SMART" id="SM00900"/>
    </source>
</evidence>
<accession>A0A3D2X944</accession>
<evidence type="ECO:0000313" key="2">
    <source>
        <dbReference type="EMBL" id="HCL03632.1"/>
    </source>
</evidence>
<evidence type="ECO:0000313" key="3">
    <source>
        <dbReference type="Proteomes" id="UP000262969"/>
    </source>
</evidence>
<dbReference type="Pfam" id="PF04205">
    <property type="entry name" value="FMN_bind"/>
    <property type="match status" value="1"/>
</dbReference>
<dbReference type="Gene3D" id="3.90.1010.20">
    <property type="match status" value="4"/>
</dbReference>
<sequence>MRNNKRWIAVTALAGITAAALITAVVVRNNLNKEAEGAIAIVQQGTDMGIKQVQVLKDKAGTVTGYTVNVESKGFGETPMELAISFNAEKDTITGIEVVSHTETDGFGAKMTQPEFLDQFKGAKLPIYIPGVSLTSASSKVKEVTTMTTTSSALKDGKYEVKANEASNGYTSQVSMTVAGGLITEVVWDCVDANGNLKSVQAINGEYVMTEKGPNWAEQAESLAQYVIEHQGLTGLTIDESGKTDVVASVSISISDFVAQVEECLTLASSAQVLNDGTYEKVATEAHNGYTSSVKLTVSGGKITDVIWDCADADGKLKSVLSQNGEYVMTEKGATWNEQAQALAQYVIEKQGTTGLTLDESGKTDVVASVSIDITEFVDQVEDCLRQASAQPVALNDGTYDIVAAEAYNGYTSKLSLTVAGGKITDVVWDCEDANGNLKSIQSQNGEYVMTEKGATWNEQAQALAQYVIANQGTAGLTLDESGKTDVVATVSISINEFVDQVEEALRQAAGVKEEVKLNDGIFEIVAPEANNGYVSKLTLTVAGGKVTDVVWDCEDANGKLKSILSQNGEYV</sequence>
<reference evidence="2 3" key="1">
    <citation type="journal article" date="2018" name="Nat. Biotechnol.">
        <title>A standardized bacterial taxonomy based on genome phylogeny substantially revises the tree of life.</title>
        <authorList>
            <person name="Parks D.H."/>
            <person name="Chuvochina M."/>
            <person name="Waite D.W."/>
            <person name="Rinke C."/>
            <person name="Skarshewski A."/>
            <person name="Chaumeil P.A."/>
            <person name="Hugenholtz P."/>
        </authorList>
    </citation>
    <scope>NUCLEOTIDE SEQUENCE [LARGE SCALE GENOMIC DNA]</scope>
    <source>
        <strain evidence="2">UBA11728</strain>
    </source>
</reference>
<feature type="non-terminal residue" evidence="2">
    <location>
        <position position="572"/>
    </location>
</feature>
<dbReference type="GO" id="GO:0016020">
    <property type="term" value="C:membrane"/>
    <property type="evidence" value="ECO:0007669"/>
    <property type="project" value="InterPro"/>
</dbReference>
<dbReference type="AlphaFoldDB" id="A0A3D2X944"/>
<protein>
    <recommendedName>
        <fullName evidence="1">FMN-binding domain-containing protein</fullName>
    </recommendedName>
</protein>
<feature type="domain" description="FMN-binding" evidence="1">
    <location>
        <begin position="74"/>
        <end position="155"/>
    </location>
</feature>
<proteinExistence type="predicted"/>
<dbReference type="EMBL" id="DPVV01000487">
    <property type="protein sequence ID" value="HCL03632.1"/>
    <property type="molecule type" value="Genomic_DNA"/>
</dbReference>
<dbReference type="GO" id="GO:0010181">
    <property type="term" value="F:FMN binding"/>
    <property type="evidence" value="ECO:0007669"/>
    <property type="project" value="InterPro"/>
</dbReference>
<organism evidence="2 3">
    <name type="scientific">Lachnoclostridium phytofermentans</name>
    <dbReference type="NCBI Taxonomy" id="66219"/>
    <lineage>
        <taxon>Bacteria</taxon>
        <taxon>Bacillati</taxon>
        <taxon>Bacillota</taxon>
        <taxon>Clostridia</taxon>
        <taxon>Lachnospirales</taxon>
        <taxon>Lachnospiraceae</taxon>
    </lineage>
</organism>
<comment type="caution">
    <text evidence="2">The sequence shown here is derived from an EMBL/GenBank/DDBJ whole genome shotgun (WGS) entry which is preliminary data.</text>
</comment>
<feature type="domain" description="FMN-binding" evidence="1">
    <location>
        <begin position="407"/>
        <end position="509"/>
    </location>
</feature>
<dbReference type="SMART" id="SM00900">
    <property type="entry name" value="FMN_bind"/>
    <property type="match status" value="2"/>
</dbReference>